<feature type="binding site" evidence="18">
    <location>
        <position position="161"/>
    </location>
    <ligand>
        <name>K(+)</name>
        <dbReference type="ChEBI" id="CHEBI:29103"/>
    </ligand>
</feature>
<dbReference type="Gene3D" id="3.40.50.10260">
    <property type="entry name" value="YjeF N-terminal domain"/>
    <property type="match status" value="1"/>
</dbReference>
<dbReference type="GO" id="GO:0046872">
    <property type="term" value="F:metal ion binding"/>
    <property type="evidence" value="ECO:0007669"/>
    <property type="project" value="UniProtKB-UniRule"/>
</dbReference>
<evidence type="ECO:0000256" key="18">
    <source>
        <dbReference type="HAMAP-Rule" id="MF_01966"/>
    </source>
</evidence>
<evidence type="ECO:0000256" key="14">
    <source>
        <dbReference type="ARBA" id="ARBA00025153"/>
    </source>
</evidence>
<evidence type="ECO:0000256" key="13">
    <source>
        <dbReference type="ARBA" id="ARBA00023268"/>
    </source>
</evidence>
<dbReference type="CDD" id="cd01171">
    <property type="entry name" value="YXKO-related"/>
    <property type="match status" value="1"/>
</dbReference>
<evidence type="ECO:0000256" key="15">
    <source>
        <dbReference type="ARBA" id="ARBA00048238"/>
    </source>
</evidence>
<dbReference type="Gene3D" id="3.40.1190.20">
    <property type="match status" value="1"/>
</dbReference>
<keyword evidence="12 17" id="KW-0456">Lyase</keyword>
<dbReference type="SUPFAM" id="SSF53613">
    <property type="entry name" value="Ribokinase-like"/>
    <property type="match status" value="1"/>
</dbReference>
<organism evidence="22 23">
    <name type="scientific">Legionella londiniensis</name>
    <dbReference type="NCBI Taxonomy" id="45068"/>
    <lineage>
        <taxon>Bacteria</taxon>
        <taxon>Pseudomonadati</taxon>
        <taxon>Pseudomonadota</taxon>
        <taxon>Gammaproteobacteria</taxon>
        <taxon>Legionellales</taxon>
        <taxon>Legionellaceae</taxon>
        <taxon>Legionella</taxon>
    </lineage>
</organism>
<dbReference type="NCBIfam" id="TIGR00196">
    <property type="entry name" value="yjeF_cterm"/>
    <property type="match status" value="1"/>
</dbReference>
<dbReference type="Pfam" id="PF03853">
    <property type="entry name" value="YjeF_N"/>
    <property type="match status" value="1"/>
</dbReference>
<feature type="binding site" evidence="17">
    <location>
        <position position="365"/>
    </location>
    <ligand>
        <name>(6S)-NADPHX</name>
        <dbReference type="ChEBI" id="CHEBI:64076"/>
    </ligand>
</feature>
<evidence type="ECO:0000256" key="8">
    <source>
        <dbReference type="ARBA" id="ARBA00022857"/>
    </source>
</evidence>
<dbReference type="InterPro" id="IPR000631">
    <property type="entry name" value="CARKD"/>
</dbReference>
<evidence type="ECO:0000256" key="4">
    <source>
        <dbReference type="ARBA" id="ARBA00009524"/>
    </source>
</evidence>
<feature type="binding site" evidence="18">
    <location>
        <position position="125"/>
    </location>
    <ligand>
        <name>K(+)</name>
        <dbReference type="ChEBI" id="CHEBI:29103"/>
    </ligand>
</feature>
<comment type="similarity">
    <text evidence="4 19">In the C-terminal section; belongs to the NnrD/CARKD family.</text>
</comment>
<dbReference type="InterPro" id="IPR004443">
    <property type="entry name" value="YjeF_N_dom"/>
</dbReference>
<comment type="catalytic activity">
    <reaction evidence="2 18 19">
        <text>(6R)-NADPHX = (6S)-NADPHX</text>
        <dbReference type="Rhea" id="RHEA:32227"/>
        <dbReference type="ChEBI" id="CHEBI:64076"/>
        <dbReference type="ChEBI" id="CHEBI:64077"/>
        <dbReference type="EC" id="5.1.99.6"/>
    </reaction>
</comment>
<comment type="similarity">
    <text evidence="17">Belongs to the NnrD/CARKD family.</text>
</comment>
<dbReference type="RefSeq" id="WP_058529832.1">
    <property type="nucleotide sequence ID" value="NZ_CAAAHZ010000001.1"/>
</dbReference>
<feature type="binding site" evidence="18">
    <location>
        <position position="158"/>
    </location>
    <ligand>
        <name>(6S)-NADPHX</name>
        <dbReference type="ChEBI" id="CHEBI:64076"/>
    </ligand>
</feature>
<dbReference type="GO" id="GO:0052856">
    <property type="term" value="F:NAD(P)HX epimerase activity"/>
    <property type="evidence" value="ECO:0007669"/>
    <property type="project" value="UniProtKB-UniRule"/>
</dbReference>
<keyword evidence="7 17" id="KW-0067">ATP-binding</keyword>
<keyword evidence="9 18" id="KW-0630">Potassium</keyword>
<feature type="binding site" evidence="18">
    <location>
        <begin position="129"/>
        <end position="135"/>
    </location>
    <ligand>
        <name>(6S)-NADPHX</name>
        <dbReference type="ChEBI" id="CHEBI:64076"/>
    </ligand>
</feature>
<reference evidence="22 23" key="1">
    <citation type="submission" date="2015-11" db="EMBL/GenBank/DDBJ databases">
        <title>Genomic analysis of 38 Legionella species identifies large and diverse effector repertoires.</title>
        <authorList>
            <person name="Burstein D."/>
            <person name="Amaro F."/>
            <person name="Zusman T."/>
            <person name="Lifshitz Z."/>
            <person name="Cohen O."/>
            <person name="Gilbert J.A."/>
            <person name="Pupko T."/>
            <person name="Shuman H.A."/>
            <person name="Segal G."/>
        </authorList>
    </citation>
    <scope>NUCLEOTIDE SEQUENCE [LARGE SCALE GENOMIC DNA]</scope>
    <source>
        <strain evidence="22 23">ATCC 49505</strain>
    </source>
</reference>
<comment type="caution">
    <text evidence="18">Lacks conserved residue(s) required for the propagation of feature annotation.</text>
</comment>
<dbReference type="InterPro" id="IPR029056">
    <property type="entry name" value="Ribokinase-like"/>
</dbReference>
<evidence type="ECO:0000256" key="11">
    <source>
        <dbReference type="ARBA" id="ARBA00023235"/>
    </source>
</evidence>
<evidence type="ECO:0000256" key="10">
    <source>
        <dbReference type="ARBA" id="ARBA00023027"/>
    </source>
</evidence>
<comment type="similarity">
    <text evidence="18">Belongs to the NnrE/AIBP family.</text>
</comment>
<dbReference type="AlphaFoldDB" id="A0A0W0VHS7"/>
<dbReference type="PROSITE" id="PS51383">
    <property type="entry name" value="YJEF_C_3"/>
    <property type="match status" value="1"/>
</dbReference>
<evidence type="ECO:0000256" key="3">
    <source>
        <dbReference type="ARBA" id="ARBA00006001"/>
    </source>
</evidence>
<feature type="binding site" evidence="18">
    <location>
        <position position="62"/>
    </location>
    <ligand>
        <name>K(+)</name>
        <dbReference type="ChEBI" id="CHEBI:29103"/>
    </ligand>
</feature>
<dbReference type="PIRSF" id="PIRSF017184">
    <property type="entry name" value="Nnr"/>
    <property type="match status" value="1"/>
</dbReference>
<feature type="binding site" evidence="17">
    <location>
        <position position="431"/>
    </location>
    <ligand>
        <name>AMP</name>
        <dbReference type="ChEBI" id="CHEBI:456215"/>
    </ligand>
</feature>
<dbReference type="InterPro" id="IPR036652">
    <property type="entry name" value="YjeF_N_dom_sf"/>
</dbReference>
<comment type="cofactor">
    <cofactor evidence="17">
        <name>Mg(2+)</name>
        <dbReference type="ChEBI" id="CHEBI:18420"/>
    </cofactor>
</comment>
<dbReference type="PANTHER" id="PTHR12592:SF0">
    <property type="entry name" value="ATP-DEPENDENT (S)-NAD(P)H-HYDRATE DEHYDRATASE"/>
    <property type="match status" value="1"/>
</dbReference>
<evidence type="ECO:0000259" key="21">
    <source>
        <dbReference type="PROSITE" id="PS51385"/>
    </source>
</evidence>
<accession>A0A0W0VHS7</accession>
<dbReference type="SUPFAM" id="SSF64153">
    <property type="entry name" value="YjeF N-terminal domain-like"/>
    <property type="match status" value="1"/>
</dbReference>
<sequence length="491" mass="52138">MLNDKTFYFRDQIRQCEQYAINDLNISEEILMQRAGRAAFNILIQQFPKLKVIAVFCGGGKNAGDAYILARLAREYGLTVFVHQYKTLEELPTLVREAAIEALAAGVICQTFDDGIDNGVELVIDGLLGTGLEGEVREPFTSIITLLNESGLPIFSLDLPSGLDADTGRVLGVCIKAKLTVTFIAPKFGMYTAAGPDVCGQIVCHDLQIKESLAHVIPAAFALDKSLLQNLSPRPKNCHKGMFGHVLVIGGNIGMPGAAYLAALAALKSGAGMISIATRPEHVCGALPLLPEAMIYPVETADDVLPLLEKATVCILGPGLGDNRWAKDLFSAAVTAPMPLVIDASALHFLAKHPQEDDNWILTPHPGEAAILLSCTVKDVMDNRYAAARLIQQRYGGCVVLKGTGTIIHNGEKTAGLCIDGNPGMATAGMGDILSGIIGGLLAQGVELGKAAQLGTWLHASAADDAALAFGERGFLASEVMPFLRQKLRTA</sequence>
<feature type="binding site" evidence="17">
    <location>
        <position position="319"/>
    </location>
    <ligand>
        <name>(6S)-NADPHX</name>
        <dbReference type="ChEBI" id="CHEBI:64076"/>
    </ligand>
</feature>
<comment type="similarity">
    <text evidence="3 19">In the N-terminal section; belongs to the NnrE/AIBP family.</text>
</comment>
<protein>
    <recommendedName>
        <fullName evidence="19">Bifunctional NAD(P)H-hydrate repair enzyme</fullName>
    </recommendedName>
    <alternativeName>
        <fullName evidence="19">Nicotinamide nucleotide repair protein</fullName>
    </alternativeName>
    <domain>
        <recommendedName>
            <fullName evidence="19">ADP-dependent (S)-NAD(P)H-hydrate dehydratase</fullName>
            <ecNumber evidence="19">4.2.1.136</ecNumber>
        </recommendedName>
        <alternativeName>
            <fullName evidence="19">ADP-dependent NAD(P)HX dehydratase</fullName>
        </alternativeName>
    </domain>
    <domain>
        <recommendedName>
            <fullName evidence="19">NAD(P)H-hydrate epimerase</fullName>
            <ecNumber evidence="19">5.1.99.6</ecNumber>
        </recommendedName>
    </domain>
</protein>
<dbReference type="Proteomes" id="UP000054997">
    <property type="component" value="Unassembled WGS sequence"/>
</dbReference>
<comment type="caution">
    <text evidence="22">The sequence shown here is derived from an EMBL/GenBank/DDBJ whole genome shotgun (WGS) entry which is preliminary data.</text>
</comment>
<dbReference type="InterPro" id="IPR030677">
    <property type="entry name" value="Nnr"/>
</dbReference>
<keyword evidence="23" id="KW-1185">Reference proteome</keyword>
<evidence type="ECO:0000256" key="7">
    <source>
        <dbReference type="ARBA" id="ARBA00022840"/>
    </source>
</evidence>
<proteinExistence type="inferred from homology"/>
<keyword evidence="6 17" id="KW-0547">Nucleotide-binding</keyword>
<dbReference type="GO" id="GO:0005524">
    <property type="term" value="F:ATP binding"/>
    <property type="evidence" value="ECO:0007669"/>
    <property type="project" value="UniProtKB-UniRule"/>
</dbReference>
<dbReference type="OrthoDB" id="9806925at2"/>
<evidence type="ECO:0000256" key="2">
    <source>
        <dbReference type="ARBA" id="ARBA00000909"/>
    </source>
</evidence>
<evidence type="ECO:0000256" key="6">
    <source>
        <dbReference type="ARBA" id="ARBA00022741"/>
    </source>
</evidence>
<dbReference type="PROSITE" id="PS51385">
    <property type="entry name" value="YJEF_N"/>
    <property type="match status" value="1"/>
</dbReference>
<evidence type="ECO:0000256" key="9">
    <source>
        <dbReference type="ARBA" id="ARBA00022958"/>
    </source>
</evidence>
<feature type="binding site" evidence="17">
    <location>
        <begin position="402"/>
        <end position="406"/>
    </location>
    <ligand>
        <name>AMP</name>
        <dbReference type="ChEBI" id="CHEBI:456215"/>
    </ligand>
</feature>
<dbReference type="NCBIfam" id="TIGR00197">
    <property type="entry name" value="yjeF_nterm"/>
    <property type="match status" value="1"/>
</dbReference>
<evidence type="ECO:0000256" key="19">
    <source>
        <dbReference type="PIRNR" id="PIRNR017184"/>
    </source>
</evidence>
<evidence type="ECO:0000259" key="20">
    <source>
        <dbReference type="PROSITE" id="PS51383"/>
    </source>
</evidence>
<keyword evidence="22" id="KW-0808">Transferase</keyword>
<keyword evidence="22" id="KW-0418">Kinase</keyword>
<comment type="cofactor">
    <cofactor evidence="18 19">
        <name>K(+)</name>
        <dbReference type="ChEBI" id="CHEBI:29103"/>
    </cofactor>
    <text evidence="18 19">Binds 1 potassium ion per subunit.</text>
</comment>
<keyword evidence="13" id="KW-0511">Multifunctional enzyme</keyword>
<evidence type="ECO:0000313" key="23">
    <source>
        <dbReference type="Proteomes" id="UP000054997"/>
    </source>
</evidence>
<name>A0A0W0VHS7_9GAMM</name>
<dbReference type="PATRIC" id="fig|45068.5.peg.2010"/>
<comment type="function">
    <text evidence="14 19">Bifunctional enzyme that catalyzes the epimerization of the S- and R-forms of NAD(P)HX and the dehydration of the S-form of NAD(P)HX at the expense of ADP, which is converted to AMP. This allows the repair of both epimers of NAD(P)HX, a damaged form of NAD(P)H that is a result of enzymatic or heat-dependent hydration.</text>
</comment>
<evidence type="ECO:0000256" key="17">
    <source>
        <dbReference type="HAMAP-Rule" id="MF_01965"/>
    </source>
</evidence>
<dbReference type="EC" id="5.1.99.6" evidence="19"/>
<dbReference type="PANTHER" id="PTHR12592">
    <property type="entry name" value="ATP-DEPENDENT (S)-NAD(P)H-HYDRATE DEHYDRATASE FAMILY MEMBER"/>
    <property type="match status" value="1"/>
</dbReference>
<dbReference type="HAMAP" id="MF_01966">
    <property type="entry name" value="NADHX_epimerase"/>
    <property type="match status" value="1"/>
</dbReference>
<comment type="subunit">
    <text evidence="17">Homotetramer.</text>
</comment>
<evidence type="ECO:0000256" key="16">
    <source>
        <dbReference type="ARBA" id="ARBA00049209"/>
    </source>
</evidence>
<dbReference type="GO" id="GO:0110051">
    <property type="term" value="P:metabolite repair"/>
    <property type="evidence" value="ECO:0007669"/>
    <property type="project" value="TreeGrafter"/>
</dbReference>
<keyword evidence="8 17" id="KW-0521">NADP</keyword>
<comment type="catalytic activity">
    <reaction evidence="16 17 19">
        <text>(6S)-NADPHX + ADP = AMP + phosphate + NADPH + H(+)</text>
        <dbReference type="Rhea" id="RHEA:32235"/>
        <dbReference type="ChEBI" id="CHEBI:15378"/>
        <dbReference type="ChEBI" id="CHEBI:43474"/>
        <dbReference type="ChEBI" id="CHEBI:57783"/>
        <dbReference type="ChEBI" id="CHEBI:64076"/>
        <dbReference type="ChEBI" id="CHEBI:456215"/>
        <dbReference type="ChEBI" id="CHEBI:456216"/>
        <dbReference type="EC" id="4.2.1.136"/>
    </reaction>
</comment>
<comment type="catalytic activity">
    <reaction evidence="15 17 19">
        <text>(6S)-NADHX + ADP = AMP + phosphate + NADH + H(+)</text>
        <dbReference type="Rhea" id="RHEA:32223"/>
        <dbReference type="ChEBI" id="CHEBI:15378"/>
        <dbReference type="ChEBI" id="CHEBI:43474"/>
        <dbReference type="ChEBI" id="CHEBI:57945"/>
        <dbReference type="ChEBI" id="CHEBI:64074"/>
        <dbReference type="ChEBI" id="CHEBI:456215"/>
        <dbReference type="ChEBI" id="CHEBI:456216"/>
        <dbReference type="EC" id="4.2.1.136"/>
    </reaction>
</comment>
<keyword evidence="5 18" id="KW-0479">Metal-binding</keyword>
<feature type="binding site" evidence="17">
    <location>
        <position position="258"/>
    </location>
    <ligand>
        <name>(6S)-NADPHX</name>
        <dbReference type="ChEBI" id="CHEBI:64076"/>
    </ligand>
</feature>
<dbReference type="EMBL" id="LNYK01000033">
    <property type="protein sequence ID" value="KTD19678.1"/>
    <property type="molecule type" value="Genomic_DNA"/>
</dbReference>
<evidence type="ECO:0000256" key="5">
    <source>
        <dbReference type="ARBA" id="ARBA00022723"/>
    </source>
</evidence>
<feature type="domain" description="YjeF N-terminal" evidence="21">
    <location>
        <begin position="13"/>
        <end position="215"/>
    </location>
</feature>
<comment type="function">
    <text evidence="17">Catalyzes the dehydration of the S-form of NAD(P)HX at the expense of ADP, which is converted to AMP. Together with NAD(P)HX epimerase, which catalyzes the epimerization of the S- and R-forms, the enzyme allows the repair of both epimers of NAD(P)HX, a damaged form of NAD(P)H that is a result of enzymatic or heat-dependent hydration.</text>
</comment>
<gene>
    <name evidence="22" type="primary">yjeF</name>
    <name evidence="17" type="synonym">nnrD</name>
    <name evidence="18" type="synonym">nnrE</name>
    <name evidence="22" type="ORF">Llon_1850</name>
</gene>
<dbReference type="EC" id="4.2.1.136" evidence="19"/>
<comment type="catalytic activity">
    <reaction evidence="1 18 19">
        <text>(6R)-NADHX = (6S)-NADHX</text>
        <dbReference type="Rhea" id="RHEA:32215"/>
        <dbReference type="ChEBI" id="CHEBI:64074"/>
        <dbReference type="ChEBI" id="CHEBI:64075"/>
        <dbReference type="EC" id="5.1.99.6"/>
    </reaction>
</comment>
<keyword evidence="10 17" id="KW-0520">NAD</keyword>
<dbReference type="Pfam" id="PF01256">
    <property type="entry name" value="Carb_kinase"/>
    <property type="match status" value="1"/>
</dbReference>
<dbReference type="GO" id="GO:0052855">
    <property type="term" value="F:ADP-dependent NAD(P)H-hydrate dehydratase activity"/>
    <property type="evidence" value="ECO:0007669"/>
    <property type="project" value="UniProtKB-UniRule"/>
</dbReference>
<dbReference type="GO" id="GO:0016301">
    <property type="term" value="F:kinase activity"/>
    <property type="evidence" value="ECO:0007669"/>
    <property type="project" value="UniProtKB-KW"/>
</dbReference>
<dbReference type="HAMAP" id="MF_01965">
    <property type="entry name" value="NADHX_dehydratase"/>
    <property type="match status" value="1"/>
</dbReference>
<evidence type="ECO:0000256" key="1">
    <source>
        <dbReference type="ARBA" id="ARBA00000013"/>
    </source>
</evidence>
<comment type="function">
    <text evidence="18">Catalyzes the epimerization of the S- and R-forms of NAD(P)HX, a damaged form of NAD(P)H that is a result of enzymatic or heat-dependent hydration. This is a prerequisite for the S-specific NAD(P)H-hydrate dehydratase to allow the repair of both epimers of NAD(P)HX.</text>
</comment>
<dbReference type="GO" id="GO:0046496">
    <property type="term" value="P:nicotinamide nucleotide metabolic process"/>
    <property type="evidence" value="ECO:0007669"/>
    <property type="project" value="UniProtKB-UniRule"/>
</dbReference>
<dbReference type="STRING" id="45068.Llon_1850"/>
<feature type="binding site" evidence="17">
    <location>
        <position position="432"/>
    </location>
    <ligand>
        <name>(6S)-NADPHX</name>
        <dbReference type="ChEBI" id="CHEBI:64076"/>
    </ligand>
</feature>
<evidence type="ECO:0000313" key="22">
    <source>
        <dbReference type="EMBL" id="KTD19678.1"/>
    </source>
</evidence>
<feature type="domain" description="YjeF C-terminal" evidence="20">
    <location>
        <begin position="223"/>
        <end position="491"/>
    </location>
</feature>
<keyword evidence="11 18" id="KW-0413">Isomerase</keyword>
<evidence type="ECO:0000256" key="12">
    <source>
        <dbReference type="ARBA" id="ARBA00023239"/>
    </source>
</evidence>